<feature type="domain" description="Alpha/beta hydrolase fold-3" evidence="2">
    <location>
        <begin position="74"/>
        <end position="277"/>
    </location>
</feature>
<gene>
    <name evidence="3" type="ORF">DCAR_0934215</name>
</gene>
<reference evidence="3" key="1">
    <citation type="journal article" date="2016" name="Nat. Genet.">
        <title>A high-quality carrot genome assembly provides new insights into carotenoid accumulation and asterid genome evolution.</title>
        <authorList>
            <person name="Iorizzo M."/>
            <person name="Ellison S."/>
            <person name="Senalik D."/>
            <person name="Zeng P."/>
            <person name="Satapoomin P."/>
            <person name="Huang J."/>
            <person name="Bowman M."/>
            <person name="Iovene M."/>
            <person name="Sanseverino W."/>
            <person name="Cavagnaro P."/>
            <person name="Yildiz M."/>
            <person name="Macko-Podgorni A."/>
            <person name="Moranska E."/>
            <person name="Grzebelus E."/>
            <person name="Grzebelus D."/>
            <person name="Ashrafi H."/>
            <person name="Zheng Z."/>
            <person name="Cheng S."/>
            <person name="Spooner D."/>
            <person name="Van Deynze A."/>
            <person name="Simon P."/>
        </authorList>
    </citation>
    <scope>NUCLEOTIDE SEQUENCE</scope>
    <source>
        <tissue evidence="3">Leaf</tissue>
    </source>
</reference>
<evidence type="ECO:0000313" key="4">
    <source>
        <dbReference type="Proteomes" id="UP000077755"/>
    </source>
</evidence>
<dbReference type="InterPro" id="IPR013094">
    <property type="entry name" value="AB_hydrolase_3"/>
</dbReference>
<proteinExistence type="inferred from homology"/>
<evidence type="ECO:0000313" key="3">
    <source>
        <dbReference type="EMBL" id="WOH14693.1"/>
    </source>
</evidence>
<dbReference type="PANTHER" id="PTHR23024">
    <property type="entry name" value="ARYLACETAMIDE DEACETYLASE"/>
    <property type="match status" value="1"/>
</dbReference>
<dbReference type="Proteomes" id="UP000077755">
    <property type="component" value="Chromosome 9"/>
</dbReference>
<comment type="similarity">
    <text evidence="1">Belongs to the 'GDXG' lipolytic enzyme family.</text>
</comment>
<dbReference type="InterPro" id="IPR050466">
    <property type="entry name" value="Carboxylest/Gibb_receptor"/>
</dbReference>
<keyword evidence="4" id="KW-1185">Reference proteome</keyword>
<protein>
    <recommendedName>
        <fullName evidence="2">Alpha/beta hydrolase fold-3 domain-containing protein</fullName>
    </recommendedName>
</protein>
<dbReference type="PANTHER" id="PTHR23024:SF467">
    <property type="entry name" value="CARBOXYLESTERASE 12-RELATED"/>
    <property type="match status" value="1"/>
</dbReference>
<name>A0AAF1BE56_DAUCS</name>
<dbReference type="AlphaFoldDB" id="A0AAF1BE56"/>
<evidence type="ECO:0000256" key="1">
    <source>
        <dbReference type="ARBA" id="ARBA00010515"/>
    </source>
</evidence>
<dbReference type="SUPFAM" id="SSF53474">
    <property type="entry name" value="alpha/beta-Hydrolases"/>
    <property type="match status" value="1"/>
</dbReference>
<evidence type="ECO:0000259" key="2">
    <source>
        <dbReference type="Pfam" id="PF07859"/>
    </source>
</evidence>
<dbReference type="Gene3D" id="3.40.50.1820">
    <property type="entry name" value="alpha/beta hydrolase"/>
    <property type="match status" value="1"/>
</dbReference>
<sequence length="298" mass="32717">MGSANEVLLDFFPMFRVLKGGQVERLMGNDVVPASLDPATGVQSKDVTINTDSGVSARLYVPKAADPAQKLPLLIYFHGGAFVVETAASSAYHTHLNNLAAEANVVVVSVDYRRAPEHPLPTAYEDSWDAVKWVASHSSREEPWLNDAGANLAHNMAIRVGLDNPDGFNLEGIVLVHSYFWGKEPVGGEPVEPEKRVFIEKLWVYTCPGSSGTDDPFMNPGCDPRISGLGCKRVLIFVAEQDLLKHRGLYYKEVLEGSGWVGKVEVVETRDENHVFHLFNSATENAKALVKSFACFMN</sequence>
<dbReference type="GO" id="GO:0016787">
    <property type="term" value="F:hydrolase activity"/>
    <property type="evidence" value="ECO:0007669"/>
    <property type="project" value="InterPro"/>
</dbReference>
<reference evidence="3" key="2">
    <citation type="submission" date="2022-03" db="EMBL/GenBank/DDBJ databases">
        <title>Draft title - Genomic analysis of global carrot germplasm unveils the trajectory of domestication and the origin of high carotenoid orange carrot.</title>
        <authorList>
            <person name="Iorizzo M."/>
            <person name="Ellison S."/>
            <person name="Senalik D."/>
            <person name="Macko-Podgorni A."/>
            <person name="Grzebelus D."/>
            <person name="Bostan H."/>
            <person name="Rolling W."/>
            <person name="Curaba J."/>
            <person name="Simon P."/>
        </authorList>
    </citation>
    <scope>NUCLEOTIDE SEQUENCE</scope>
    <source>
        <tissue evidence="3">Leaf</tissue>
    </source>
</reference>
<organism evidence="3 4">
    <name type="scientific">Daucus carota subsp. sativus</name>
    <name type="common">Carrot</name>
    <dbReference type="NCBI Taxonomy" id="79200"/>
    <lineage>
        <taxon>Eukaryota</taxon>
        <taxon>Viridiplantae</taxon>
        <taxon>Streptophyta</taxon>
        <taxon>Embryophyta</taxon>
        <taxon>Tracheophyta</taxon>
        <taxon>Spermatophyta</taxon>
        <taxon>Magnoliopsida</taxon>
        <taxon>eudicotyledons</taxon>
        <taxon>Gunneridae</taxon>
        <taxon>Pentapetalae</taxon>
        <taxon>asterids</taxon>
        <taxon>campanulids</taxon>
        <taxon>Apiales</taxon>
        <taxon>Apiaceae</taxon>
        <taxon>Apioideae</taxon>
        <taxon>Scandiceae</taxon>
        <taxon>Daucinae</taxon>
        <taxon>Daucus</taxon>
        <taxon>Daucus sect. Daucus</taxon>
    </lineage>
</organism>
<dbReference type="InterPro" id="IPR029058">
    <property type="entry name" value="AB_hydrolase_fold"/>
</dbReference>
<dbReference type="Pfam" id="PF07859">
    <property type="entry name" value="Abhydrolase_3"/>
    <property type="match status" value="1"/>
</dbReference>
<accession>A0AAF1BE56</accession>
<dbReference type="EMBL" id="CP093351">
    <property type="protein sequence ID" value="WOH14693.1"/>
    <property type="molecule type" value="Genomic_DNA"/>
</dbReference>